<evidence type="ECO:0000313" key="3">
    <source>
        <dbReference type="Proteomes" id="UP000298252"/>
    </source>
</evidence>
<dbReference type="Pfam" id="PF07731">
    <property type="entry name" value="Cu-oxidase_2"/>
    <property type="match status" value="1"/>
</dbReference>
<dbReference type="InterPro" id="IPR011706">
    <property type="entry name" value="Cu-oxidase_C"/>
</dbReference>
<reference evidence="2 3" key="1">
    <citation type="submission" date="2019-03" db="EMBL/GenBank/DDBJ databases">
        <title>Genomics of glacier-inhabiting Cryobacterium strains.</title>
        <authorList>
            <person name="Liu Q."/>
            <person name="Xin Y.-H."/>
        </authorList>
    </citation>
    <scope>NUCLEOTIDE SEQUENCE [LARGE SCALE GENOMIC DNA]</scope>
    <source>
        <strain evidence="2 3">Hh8</strain>
    </source>
</reference>
<evidence type="ECO:0000259" key="1">
    <source>
        <dbReference type="Pfam" id="PF07731"/>
    </source>
</evidence>
<evidence type="ECO:0000313" key="2">
    <source>
        <dbReference type="EMBL" id="TFB72871.1"/>
    </source>
</evidence>
<dbReference type="EMBL" id="SOFD01000041">
    <property type="protein sequence ID" value="TFB72871.1"/>
    <property type="molecule type" value="Genomic_DNA"/>
</dbReference>
<gene>
    <name evidence="2" type="ORF">E3O21_17325</name>
</gene>
<organism evidence="2 3">
    <name type="scientific">Cryobacterium flavum</name>
    <dbReference type="NCBI Taxonomy" id="1424659"/>
    <lineage>
        <taxon>Bacteria</taxon>
        <taxon>Bacillati</taxon>
        <taxon>Actinomycetota</taxon>
        <taxon>Actinomycetes</taxon>
        <taxon>Micrococcales</taxon>
        <taxon>Microbacteriaceae</taxon>
        <taxon>Cryobacterium</taxon>
    </lineage>
</organism>
<keyword evidence="3" id="KW-1185">Reference proteome</keyword>
<dbReference type="Gene3D" id="2.60.40.420">
    <property type="entry name" value="Cupredoxins - blue copper proteins"/>
    <property type="match status" value="1"/>
</dbReference>
<dbReference type="Proteomes" id="UP000298252">
    <property type="component" value="Unassembled WGS sequence"/>
</dbReference>
<proteinExistence type="predicted"/>
<protein>
    <recommendedName>
        <fullName evidence="1">Plastocyanin-like domain-containing protein</fullName>
    </recommendedName>
</protein>
<accession>A0ABY2HWV8</accession>
<comment type="caution">
    <text evidence="2">The sequence shown here is derived from an EMBL/GenBank/DDBJ whole genome shotgun (WGS) entry which is preliminary data.</text>
</comment>
<dbReference type="SUPFAM" id="SSF49503">
    <property type="entry name" value="Cupredoxins"/>
    <property type="match status" value="1"/>
</dbReference>
<dbReference type="InterPro" id="IPR008972">
    <property type="entry name" value="Cupredoxin"/>
</dbReference>
<feature type="domain" description="Plastocyanin-like" evidence="1">
    <location>
        <begin position="7"/>
        <end position="62"/>
    </location>
</feature>
<name>A0ABY2HWV8_9MICO</name>
<sequence length="71" mass="8024">MSGEMMSATINGHAFDASRVDTTVQFGSVEEWMLRNTSTLDHPMHLHVWPMQIVDRAGQPIEEVIWQDVVG</sequence>